<evidence type="ECO:0000313" key="4">
    <source>
        <dbReference type="Proteomes" id="UP000199103"/>
    </source>
</evidence>
<dbReference type="PANTHER" id="PTHR40112">
    <property type="entry name" value="H2HPP ISOMERASE"/>
    <property type="match status" value="1"/>
</dbReference>
<feature type="region of interest" description="Disordered" evidence="1">
    <location>
        <begin position="1"/>
        <end position="60"/>
    </location>
</feature>
<dbReference type="Pfam" id="PF07883">
    <property type="entry name" value="Cupin_2"/>
    <property type="match status" value="1"/>
</dbReference>
<name>A0A1H1YMX5_9ACTN</name>
<dbReference type="InterPro" id="IPR011051">
    <property type="entry name" value="RmlC_Cupin_sf"/>
</dbReference>
<dbReference type="Gene3D" id="2.60.120.10">
    <property type="entry name" value="Jelly Rolls"/>
    <property type="match status" value="1"/>
</dbReference>
<protein>
    <submittedName>
        <fullName evidence="3">Uncharacterized protein, RmlC-like cupin domain</fullName>
    </submittedName>
</protein>
<feature type="compositionally biased region" description="Basic and acidic residues" evidence="1">
    <location>
        <begin position="8"/>
        <end position="30"/>
    </location>
</feature>
<sequence length="194" mass="21839">MATESETTDPHEHGPDHEHDHEIAAPEDRRLHHIPPAALTEDTMQTSGMRRREAISGKTVGSSKIWMGETIVPPETGSGNHHHGESETAIYVVEGNPEFVFLDADEEVRVRTKPGDYVYVPPFVPHREENPDPEHDAVVVIGRSTQEAIVVNLEDLVWVGPVAVGRHDLERPTWHDHEIDQRKPDGDEQRSDDR</sequence>
<dbReference type="RefSeq" id="WP_091527909.1">
    <property type="nucleotide sequence ID" value="NZ_LT629772.1"/>
</dbReference>
<reference evidence="3 4" key="1">
    <citation type="submission" date="2016-10" db="EMBL/GenBank/DDBJ databases">
        <authorList>
            <person name="de Groot N.N."/>
        </authorList>
    </citation>
    <scope>NUCLEOTIDE SEQUENCE [LARGE SCALE GENOMIC DNA]</scope>
    <source>
        <strain evidence="3 4">DSM 21800</strain>
    </source>
</reference>
<evidence type="ECO:0000313" key="3">
    <source>
        <dbReference type="EMBL" id="SDT22751.1"/>
    </source>
</evidence>
<dbReference type="EMBL" id="LT629772">
    <property type="protein sequence ID" value="SDT22751.1"/>
    <property type="molecule type" value="Genomic_DNA"/>
</dbReference>
<dbReference type="SUPFAM" id="SSF51182">
    <property type="entry name" value="RmlC-like cupins"/>
    <property type="match status" value="1"/>
</dbReference>
<accession>A0A1H1YMX5</accession>
<dbReference type="AlphaFoldDB" id="A0A1H1YMX5"/>
<feature type="region of interest" description="Disordered" evidence="1">
    <location>
        <begin position="169"/>
        <end position="194"/>
    </location>
</feature>
<dbReference type="InterPro" id="IPR014710">
    <property type="entry name" value="RmlC-like_jellyroll"/>
</dbReference>
<dbReference type="OrthoDB" id="3620182at2"/>
<feature type="domain" description="Cupin type-2" evidence="2">
    <location>
        <begin position="70"/>
        <end position="140"/>
    </location>
</feature>
<proteinExistence type="predicted"/>
<gene>
    <name evidence="3" type="ORF">SAMN04489812_4677</name>
</gene>
<dbReference type="Proteomes" id="UP000199103">
    <property type="component" value="Chromosome I"/>
</dbReference>
<evidence type="ECO:0000259" key="2">
    <source>
        <dbReference type="Pfam" id="PF07883"/>
    </source>
</evidence>
<dbReference type="InterPro" id="IPR013096">
    <property type="entry name" value="Cupin_2"/>
</dbReference>
<organism evidence="3 4">
    <name type="scientific">Microlunatus soli</name>
    <dbReference type="NCBI Taxonomy" id="630515"/>
    <lineage>
        <taxon>Bacteria</taxon>
        <taxon>Bacillati</taxon>
        <taxon>Actinomycetota</taxon>
        <taxon>Actinomycetes</taxon>
        <taxon>Propionibacteriales</taxon>
        <taxon>Propionibacteriaceae</taxon>
        <taxon>Microlunatus</taxon>
    </lineage>
</organism>
<dbReference type="STRING" id="630515.SAMN04489812_4677"/>
<dbReference type="InterPro" id="IPR052535">
    <property type="entry name" value="Bacilysin_H2HPP_isomerase"/>
</dbReference>
<dbReference type="PANTHER" id="PTHR40112:SF1">
    <property type="entry name" value="H2HPP ISOMERASE"/>
    <property type="match status" value="1"/>
</dbReference>
<evidence type="ECO:0000256" key="1">
    <source>
        <dbReference type="SAM" id="MobiDB-lite"/>
    </source>
</evidence>
<keyword evidence="4" id="KW-1185">Reference proteome</keyword>